<accession>A0ABV0JZ05</accession>
<evidence type="ECO:0000313" key="7">
    <source>
        <dbReference type="Proteomes" id="UP001482513"/>
    </source>
</evidence>
<dbReference type="GO" id="GO:0016757">
    <property type="term" value="F:glycosyltransferase activity"/>
    <property type="evidence" value="ECO:0007669"/>
    <property type="project" value="UniProtKB-KW"/>
</dbReference>
<feature type="domain" description="Glycosyltransferase 2-like" evidence="5">
    <location>
        <begin position="2"/>
        <end position="122"/>
    </location>
</feature>
<organism evidence="6 7">
    <name type="scientific">Leptolyngbya subtilissima DQ-A4</name>
    <dbReference type="NCBI Taxonomy" id="2933933"/>
    <lineage>
        <taxon>Bacteria</taxon>
        <taxon>Bacillati</taxon>
        <taxon>Cyanobacteriota</taxon>
        <taxon>Cyanophyceae</taxon>
        <taxon>Leptolyngbyales</taxon>
        <taxon>Leptolyngbyaceae</taxon>
        <taxon>Leptolyngbya group</taxon>
        <taxon>Leptolyngbya</taxon>
    </lineage>
</organism>
<dbReference type="EMBL" id="JAMPKX010000001">
    <property type="protein sequence ID" value="MEP0945759.1"/>
    <property type="molecule type" value="Genomic_DNA"/>
</dbReference>
<evidence type="ECO:0000313" key="6">
    <source>
        <dbReference type="EMBL" id="MEP0945759.1"/>
    </source>
</evidence>
<comment type="similarity">
    <text evidence="2">Belongs to the glycosyltransferase 2 family.</text>
</comment>
<comment type="pathway">
    <text evidence="1">Cell wall biogenesis; cell wall polysaccharide biosynthesis.</text>
</comment>
<keyword evidence="7" id="KW-1185">Reference proteome</keyword>
<dbReference type="RefSeq" id="WP_313887185.1">
    <property type="nucleotide sequence ID" value="NZ_JAMPKX010000001.1"/>
</dbReference>
<dbReference type="InterPro" id="IPR001173">
    <property type="entry name" value="Glyco_trans_2-like"/>
</dbReference>
<comment type="caution">
    <text evidence="6">The sequence shown here is derived from an EMBL/GenBank/DDBJ whole genome shotgun (WGS) entry which is preliminary data.</text>
</comment>
<dbReference type="SUPFAM" id="SSF53448">
    <property type="entry name" value="Nucleotide-diphospho-sugar transferases"/>
    <property type="match status" value="1"/>
</dbReference>
<evidence type="ECO:0000256" key="4">
    <source>
        <dbReference type="ARBA" id="ARBA00022679"/>
    </source>
</evidence>
<keyword evidence="3 6" id="KW-0328">Glycosyltransferase</keyword>
<name>A0ABV0JZ05_9CYAN</name>
<dbReference type="PANTHER" id="PTHR43179">
    <property type="entry name" value="RHAMNOSYLTRANSFERASE WBBL"/>
    <property type="match status" value="1"/>
</dbReference>
<dbReference type="Pfam" id="PF00535">
    <property type="entry name" value="Glycos_transf_2"/>
    <property type="match status" value="1"/>
</dbReference>
<dbReference type="PANTHER" id="PTHR43179:SF12">
    <property type="entry name" value="GALACTOFURANOSYLTRANSFERASE GLFT2"/>
    <property type="match status" value="1"/>
</dbReference>
<proteinExistence type="inferred from homology"/>
<dbReference type="InterPro" id="IPR029044">
    <property type="entry name" value="Nucleotide-diphossugar_trans"/>
</dbReference>
<dbReference type="EC" id="2.4.-.-" evidence="6"/>
<sequence>MSVVIPVFNDNDHLEICLTALEQQSYPSNRYEVLVIDNNSKEDVSVVTAKFKSVTLLHEPTPGSYIARNLGIKQAKGSVIAFTDADCIPAPNWIEEGVATLCSQKHVGLIAGHIDLFAKDSSKPNAFELYETIALAFPQDQFVENDHFGVTANLFTFKDVIDSVGLFDESLKSGGDREWGQRVYSAGYGQLYGPKACVKHPARNTWESLRKRSVRIIGGKYDLLKLNSKSGFGLFTDFVLFLKPPFRFFWRVWKDERFENSWQKIQFTMVMFRLRWIAIKERFRLQFCNGTSERD</sequence>
<protein>
    <submittedName>
        <fullName evidence="6">Glycosyltransferase</fullName>
        <ecNumber evidence="6">2.4.-.-</ecNumber>
    </submittedName>
</protein>
<evidence type="ECO:0000256" key="2">
    <source>
        <dbReference type="ARBA" id="ARBA00006739"/>
    </source>
</evidence>
<dbReference type="Gene3D" id="3.90.550.10">
    <property type="entry name" value="Spore Coat Polysaccharide Biosynthesis Protein SpsA, Chain A"/>
    <property type="match status" value="1"/>
</dbReference>
<evidence type="ECO:0000256" key="3">
    <source>
        <dbReference type="ARBA" id="ARBA00022676"/>
    </source>
</evidence>
<evidence type="ECO:0000256" key="1">
    <source>
        <dbReference type="ARBA" id="ARBA00004776"/>
    </source>
</evidence>
<reference evidence="6 7" key="1">
    <citation type="submission" date="2022-04" db="EMBL/GenBank/DDBJ databases">
        <title>Positive selection, recombination, and allopatry shape intraspecific diversity of widespread and dominant cyanobacteria.</title>
        <authorList>
            <person name="Wei J."/>
            <person name="Shu W."/>
            <person name="Hu C."/>
        </authorList>
    </citation>
    <scope>NUCLEOTIDE SEQUENCE [LARGE SCALE GENOMIC DNA]</scope>
    <source>
        <strain evidence="6 7">DQ-A4</strain>
    </source>
</reference>
<keyword evidence="4 6" id="KW-0808">Transferase</keyword>
<gene>
    <name evidence="6" type="ORF">NC992_02640</name>
</gene>
<dbReference type="Proteomes" id="UP001482513">
    <property type="component" value="Unassembled WGS sequence"/>
</dbReference>
<evidence type="ECO:0000259" key="5">
    <source>
        <dbReference type="Pfam" id="PF00535"/>
    </source>
</evidence>